<dbReference type="Gene3D" id="3.40.1650.10">
    <property type="entry name" value="RbsD-like domain"/>
    <property type="match status" value="1"/>
</dbReference>
<keyword evidence="3" id="KW-0963">Cytoplasm</keyword>
<proteinExistence type="predicted"/>
<dbReference type="InterPro" id="IPR023064">
    <property type="entry name" value="D-ribose_pyranase"/>
</dbReference>
<dbReference type="GO" id="GO:0048029">
    <property type="term" value="F:monosaccharide binding"/>
    <property type="evidence" value="ECO:0007669"/>
    <property type="project" value="InterPro"/>
</dbReference>
<reference evidence="7" key="1">
    <citation type="submission" date="2020-02" db="EMBL/GenBank/DDBJ databases">
        <authorList>
            <person name="Meier V. D."/>
        </authorList>
    </citation>
    <scope>NUCLEOTIDE SEQUENCE</scope>
    <source>
        <strain evidence="7">AVDCRST_MAG70</strain>
    </source>
</reference>
<feature type="region of interest" description="Disordered" evidence="6">
    <location>
        <begin position="65"/>
        <end position="91"/>
    </location>
</feature>
<dbReference type="InterPro" id="IPR007721">
    <property type="entry name" value="RbsD_FucU"/>
</dbReference>
<accession>A0A6J4UC92</accession>
<dbReference type="SUPFAM" id="SSF102546">
    <property type="entry name" value="RbsD-like"/>
    <property type="match status" value="1"/>
</dbReference>
<keyword evidence="5" id="KW-0119">Carbohydrate metabolism</keyword>
<dbReference type="GO" id="GO:0016872">
    <property type="term" value="F:intramolecular lyase activity"/>
    <property type="evidence" value="ECO:0007669"/>
    <property type="project" value="InterPro"/>
</dbReference>
<dbReference type="AlphaFoldDB" id="A0A6J4UC92"/>
<gene>
    <name evidence="7" type="ORF">AVDCRST_MAG70-330</name>
</gene>
<dbReference type="InterPro" id="IPR023750">
    <property type="entry name" value="RbsD-like_sf"/>
</dbReference>
<evidence type="ECO:0000256" key="4">
    <source>
        <dbReference type="ARBA" id="ARBA00023235"/>
    </source>
</evidence>
<dbReference type="NCBIfam" id="NF008761">
    <property type="entry name" value="PRK11797.1"/>
    <property type="match status" value="1"/>
</dbReference>
<evidence type="ECO:0000256" key="2">
    <source>
        <dbReference type="ARBA" id="ARBA00012862"/>
    </source>
</evidence>
<dbReference type="GO" id="GO:0019303">
    <property type="term" value="P:D-ribose catabolic process"/>
    <property type="evidence" value="ECO:0007669"/>
    <property type="project" value="TreeGrafter"/>
</dbReference>
<dbReference type="PANTHER" id="PTHR37831:SF1">
    <property type="entry name" value="D-RIBOSE PYRANASE"/>
    <property type="match status" value="1"/>
</dbReference>
<protein>
    <recommendedName>
        <fullName evidence="2">D-ribose pyranase</fullName>
        <ecNumber evidence="2">5.4.99.62</ecNumber>
    </recommendedName>
</protein>
<evidence type="ECO:0000313" key="7">
    <source>
        <dbReference type="EMBL" id="CAA9543714.1"/>
    </source>
</evidence>
<evidence type="ECO:0000256" key="5">
    <source>
        <dbReference type="ARBA" id="ARBA00023277"/>
    </source>
</evidence>
<sequence>MTGAVREWDYHRETPGDDLAARLASLGAEGWELVSTLEGHLVFKRPATTLRERVTLDQRRSVFRHFGQPLPSDEPTDGIDQASSPGLDRDDPIAAEGILHPGVLHLLASTGHTDSFTICDAGFPVPIGPERIELAWVAGQPTVLAVLGPIMTQFGVDRVLIAAEAEAISPAFVADLRAMLGQTPVEVVSHLQLKRLGHEGRATIRTGDTTPYANLVVIAG</sequence>
<comment type="catalytic activity">
    <reaction evidence="1">
        <text>beta-D-ribopyranose = beta-D-ribofuranose</text>
        <dbReference type="Rhea" id="RHEA:25432"/>
        <dbReference type="ChEBI" id="CHEBI:27476"/>
        <dbReference type="ChEBI" id="CHEBI:47002"/>
        <dbReference type="EC" id="5.4.99.62"/>
    </reaction>
</comment>
<dbReference type="GO" id="GO:0062193">
    <property type="term" value="F:D-ribose pyranase activity"/>
    <property type="evidence" value="ECO:0007669"/>
    <property type="project" value="UniProtKB-EC"/>
</dbReference>
<evidence type="ECO:0000256" key="1">
    <source>
        <dbReference type="ARBA" id="ARBA00000223"/>
    </source>
</evidence>
<evidence type="ECO:0000256" key="3">
    <source>
        <dbReference type="ARBA" id="ARBA00022490"/>
    </source>
</evidence>
<keyword evidence="4" id="KW-0413">Isomerase</keyword>
<dbReference type="EC" id="5.4.99.62" evidence="2"/>
<name>A0A6J4UC92_9BACT</name>
<dbReference type="EMBL" id="CADCWH010000050">
    <property type="protein sequence ID" value="CAA9543714.1"/>
    <property type="molecule type" value="Genomic_DNA"/>
</dbReference>
<dbReference type="PANTHER" id="PTHR37831">
    <property type="entry name" value="D-RIBOSE PYRANASE"/>
    <property type="match status" value="1"/>
</dbReference>
<dbReference type="Pfam" id="PF05025">
    <property type="entry name" value="RbsD_FucU"/>
    <property type="match status" value="1"/>
</dbReference>
<dbReference type="GO" id="GO:0005829">
    <property type="term" value="C:cytosol"/>
    <property type="evidence" value="ECO:0007669"/>
    <property type="project" value="TreeGrafter"/>
</dbReference>
<evidence type="ECO:0000256" key="6">
    <source>
        <dbReference type="SAM" id="MobiDB-lite"/>
    </source>
</evidence>
<organism evidence="7">
    <name type="scientific">uncultured Thermomicrobiales bacterium</name>
    <dbReference type="NCBI Taxonomy" id="1645740"/>
    <lineage>
        <taxon>Bacteria</taxon>
        <taxon>Pseudomonadati</taxon>
        <taxon>Thermomicrobiota</taxon>
        <taxon>Thermomicrobia</taxon>
        <taxon>Thermomicrobiales</taxon>
        <taxon>environmental samples</taxon>
    </lineage>
</organism>